<evidence type="ECO:0000313" key="2">
    <source>
        <dbReference type="Proteomes" id="UP000533080"/>
    </source>
</evidence>
<sequence length="641" mass="70871">MRALPPGSRVTRAPMKSLFKRLLLSVLVCSAGCDVFNIGDAEGTRGRGARAFDPYSSSASGAISLSLLYFNGCAILPSGEPVSAGSLDLPDYPATCEAMNRMGQQVPPSARFEVTPGVSYFIREFTAVDAVTDVHTDFKNQHAPSFWMRKESRFKDLDWSGVTVGRDEWTNDFDSTFQRETYYENAAWMRSLDDTFLIEVLDADGAVRTSMTYSRRDFMGESATTGRTRASWLVADLARPRFPGDPEVSLLPDGTEPTYKTMVKASFSGATNPFKTLTMPQLSGEGLIRVTWSLLPLKPFLFPIVFTPEAERPATCYRLDESGLATDEQVPCGFGLTQAVRVNRPANGSYFMPGDSVDFMVSLRDGDGNGLHPRNRMPSYNEYMGESSNGLAYFNEEMLLTYREASSSESGFKVVGPLQDLQVSRGSYTLPYFSFPLFSEPHFYLPPGSHQLAGGGDAQPPTHYTVTLPPNAKAGTYAIILKGHRTFMGERLNRLDPFFFQVGQAQPTTYPGRVGNCQVCHNGVNSLSNVHHGMSVDHVEACKTCHIEEGYGYLPDVIHRIHNSSRKYNQNKGDCTMCHLTRESTLWPSLMNCNGCHVASHGTEYFDLRFEPMQNTPNGYGNCAESCHVATPPAEHILPPR</sequence>
<dbReference type="InterPro" id="IPR036280">
    <property type="entry name" value="Multihaem_cyt_sf"/>
</dbReference>
<dbReference type="SUPFAM" id="SSF48695">
    <property type="entry name" value="Multiheme cytochromes"/>
    <property type="match status" value="1"/>
</dbReference>
<dbReference type="AlphaFoldDB" id="A0A7Y4IEE9"/>
<proteinExistence type="predicted"/>
<organism evidence="1 2">
    <name type="scientific">Myxococcus xanthus</name>
    <dbReference type="NCBI Taxonomy" id="34"/>
    <lineage>
        <taxon>Bacteria</taxon>
        <taxon>Pseudomonadati</taxon>
        <taxon>Myxococcota</taxon>
        <taxon>Myxococcia</taxon>
        <taxon>Myxococcales</taxon>
        <taxon>Cystobacterineae</taxon>
        <taxon>Myxococcaceae</taxon>
        <taxon>Myxococcus</taxon>
    </lineage>
</organism>
<dbReference type="Proteomes" id="UP000533080">
    <property type="component" value="Unassembled WGS sequence"/>
</dbReference>
<reference evidence="1 2" key="1">
    <citation type="submission" date="2020-05" db="EMBL/GenBank/DDBJ databases">
        <authorList>
            <person name="Whitworth D."/>
        </authorList>
    </citation>
    <scope>NUCLEOTIDE SEQUENCE [LARGE SCALE GENOMIC DNA]</scope>
    <source>
        <strain evidence="1 2">AM005</strain>
    </source>
</reference>
<dbReference type="EMBL" id="JABFNT010000012">
    <property type="protein sequence ID" value="NOJ77768.1"/>
    <property type="molecule type" value="Genomic_DNA"/>
</dbReference>
<comment type="caution">
    <text evidence="1">The sequence shown here is derived from an EMBL/GenBank/DDBJ whole genome shotgun (WGS) entry which is preliminary data.</text>
</comment>
<evidence type="ECO:0000313" key="1">
    <source>
        <dbReference type="EMBL" id="NOJ77768.1"/>
    </source>
</evidence>
<accession>A0A7Y4IEE9</accession>
<name>A0A7Y4IEE9_MYXXA</name>
<gene>
    <name evidence="1" type="ORF">HNV28_05335</name>
</gene>
<protein>
    <submittedName>
        <fullName evidence="1">Uncharacterized protein</fullName>
    </submittedName>
</protein>